<evidence type="ECO:0000313" key="2">
    <source>
        <dbReference type="EMBL" id="VVB06412.1"/>
    </source>
</evidence>
<dbReference type="SUPFAM" id="SSF56219">
    <property type="entry name" value="DNase I-like"/>
    <property type="match status" value="1"/>
</dbReference>
<dbReference type="EMBL" id="CABITT030000005">
    <property type="protein sequence ID" value="VVB06412.1"/>
    <property type="molecule type" value="Genomic_DNA"/>
</dbReference>
<dbReference type="GO" id="GO:0003824">
    <property type="term" value="F:catalytic activity"/>
    <property type="evidence" value="ECO:0007669"/>
    <property type="project" value="InterPro"/>
</dbReference>
<dbReference type="Gene3D" id="3.60.10.10">
    <property type="entry name" value="Endonuclease/exonuclease/phosphatase"/>
    <property type="match status" value="1"/>
</dbReference>
<dbReference type="Pfam" id="PF03372">
    <property type="entry name" value="Exo_endo_phos"/>
    <property type="match status" value="1"/>
</dbReference>
<dbReference type="InterPro" id="IPR036691">
    <property type="entry name" value="Endo/exonu/phosph_ase_sf"/>
</dbReference>
<sequence length="499" mass="56802">MKCFSWNVRGLNSDARKLSIKRWITTNRPIIGGLLETRVQQQNLVSMISQIAPGWRFTTNHSLEADNGRIVIIWEPFLSVVVYLKTSQLVLCGVHNPTTNKAFTVAFLYAKNRTVERVPLWNLLKELAASSLLQNSPWIIMGDFNQVISLSEVYSLLPATVCMQGMTDLQECLSSSGLFDLSPKGCFFTWTNKSSTNPKARKLDRVLVNEKWQDIYPDSNAFFDVPGGSDHSPALVTLENGLGTRKSRFNFFTFYTSHPQYSHLMEVAWNCQIIASSPMFSLYQKLRSAKLCCKGLNQRSFSNIQSRTKLAFEKLENIQRQVLINPSQSLFEEERVARDDWLLFSLAEESFFHQKSRIRWLSMGDANTRFFYRVVQANLSRNIIHFLRDEAGLKITDPVLIKGMASQFYLDLLGTANDFVASGRRCLFWHDNWTTLGPLIDITSSNGPRVTGISSASSVFQALETDSWLRSRGRHPILVLLRSCIPTTPLFSTEDDLYL</sequence>
<comment type="caution">
    <text evidence="2">The sequence shown here is derived from an EMBL/GenBank/DDBJ whole genome shotgun (WGS) entry which is preliminary data.</text>
</comment>
<keyword evidence="3" id="KW-1185">Reference proteome</keyword>
<dbReference type="PANTHER" id="PTHR33710">
    <property type="entry name" value="BNAC02G09200D PROTEIN"/>
    <property type="match status" value="1"/>
</dbReference>
<protein>
    <recommendedName>
        <fullName evidence="1">Endonuclease/exonuclease/phosphatase domain-containing protein</fullName>
    </recommendedName>
</protein>
<dbReference type="PANTHER" id="PTHR33710:SF77">
    <property type="entry name" value="DNASE I-LIKE SUPERFAMILY PROTEIN"/>
    <property type="match status" value="1"/>
</dbReference>
<evidence type="ECO:0000313" key="3">
    <source>
        <dbReference type="Proteomes" id="UP000489600"/>
    </source>
</evidence>
<dbReference type="OrthoDB" id="1113332at2759"/>
<accession>A0A565BYD8</accession>
<feature type="domain" description="Endonuclease/exonuclease/phosphatase" evidence="1">
    <location>
        <begin position="5"/>
        <end position="231"/>
    </location>
</feature>
<proteinExistence type="predicted"/>
<organism evidence="2 3">
    <name type="scientific">Arabis nemorensis</name>
    <dbReference type="NCBI Taxonomy" id="586526"/>
    <lineage>
        <taxon>Eukaryota</taxon>
        <taxon>Viridiplantae</taxon>
        <taxon>Streptophyta</taxon>
        <taxon>Embryophyta</taxon>
        <taxon>Tracheophyta</taxon>
        <taxon>Spermatophyta</taxon>
        <taxon>Magnoliopsida</taxon>
        <taxon>eudicotyledons</taxon>
        <taxon>Gunneridae</taxon>
        <taxon>Pentapetalae</taxon>
        <taxon>rosids</taxon>
        <taxon>malvids</taxon>
        <taxon>Brassicales</taxon>
        <taxon>Brassicaceae</taxon>
        <taxon>Arabideae</taxon>
        <taxon>Arabis</taxon>
    </lineage>
</organism>
<dbReference type="Proteomes" id="UP000489600">
    <property type="component" value="Unassembled WGS sequence"/>
</dbReference>
<evidence type="ECO:0000259" key="1">
    <source>
        <dbReference type="Pfam" id="PF03372"/>
    </source>
</evidence>
<dbReference type="AlphaFoldDB" id="A0A565BYD8"/>
<name>A0A565BYD8_9BRAS</name>
<reference evidence="2" key="1">
    <citation type="submission" date="2019-07" db="EMBL/GenBank/DDBJ databases">
        <authorList>
            <person name="Dittberner H."/>
        </authorList>
    </citation>
    <scope>NUCLEOTIDE SEQUENCE [LARGE SCALE GENOMIC DNA]</scope>
</reference>
<dbReference type="InterPro" id="IPR005135">
    <property type="entry name" value="Endo/exonuclease/phosphatase"/>
</dbReference>
<gene>
    <name evidence="2" type="ORF">ANE_LOCUS16856</name>
</gene>